<dbReference type="PANTHER" id="PTHR43482:SF1">
    <property type="entry name" value="PROTEIN AST1-RELATED"/>
    <property type="match status" value="1"/>
</dbReference>
<dbReference type="InterPro" id="IPR036291">
    <property type="entry name" value="NAD(P)-bd_dom_sf"/>
</dbReference>
<gene>
    <name evidence="2" type="ORF">GCM10022255_075710</name>
</gene>
<keyword evidence="3" id="KW-1185">Reference proteome</keyword>
<dbReference type="EMBL" id="BAABAT010000028">
    <property type="protein sequence ID" value="GAA4257735.1"/>
    <property type="molecule type" value="Genomic_DNA"/>
</dbReference>
<dbReference type="InterPro" id="IPR020843">
    <property type="entry name" value="ER"/>
</dbReference>
<feature type="domain" description="Enoyl reductase (ER)" evidence="1">
    <location>
        <begin position="10"/>
        <end position="301"/>
    </location>
</feature>
<evidence type="ECO:0000259" key="1">
    <source>
        <dbReference type="SMART" id="SM00829"/>
    </source>
</evidence>
<evidence type="ECO:0000313" key="3">
    <source>
        <dbReference type="Proteomes" id="UP001500620"/>
    </source>
</evidence>
<dbReference type="SUPFAM" id="SSF51735">
    <property type="entry name" value="NAD(P)-binding Rossmann-fold domains"/>
    <property type="match status" value="1"/>
</dbReference>
<dbReference type="InterPro" id="IPR011032">
    <property type="entry name" value="GroES-like_sf"/>
</dbReference>
<accession>A0ABP8DK45</accession>
<dbReference type="SUPFAM" id="SSF50129">
    <property type="entry name" value="GroES-like"/>
    <property type="match status" value="1"/>
</dbReference>
<proteinExistence type="predicted"/>
<reference evidence="3" key="1">
    <citation type="journal article" date="2019" name="Int. J. Syst. Evol. Microbiol.">
        <title>The Global Catalogue of Microorganisms (GCM) 10K type strain sequencing project: providing services to taxonomists for standard genome sequencing and annotation.</title>
        <authorList>
            <consortium name="The Broad Institute Genomics Platform"/>
            <consortium name="The Broad Institute Genome Sequencing Center for Infectious Disease"/>
            <person name="Wu L."/>
            <person name="Ma J."/>
        </authorList>
    </citation>
    <scope>NUCLEOTIDE SEQUENCE [LARGE SCALE GENOMIC DNA]</scope>
    <source>
        <strain evidence="3">JCM 17441</strain>
    </source>
</reference>
<evidence type="ECO:0000313" key="2">
    <source>
        <dbReference type="EMBL" id="GAA4257735.1"/>
    </source>
</evidence>
<comment type="caution">
    <text evidence="2">The sequence shown here is derived from an EMBL/GenBank/DDBJ whole genome shotgun (WGS) entry which is preliminary data.</text>
</comment>
<dbReference type="Pfam" id="PF13602">
    <property type="entry name" value="ADH_zinc_N_2"/>
    <property type="match status" value="1"/>
</dbReference>
<dbReference type="CDD" id="cd05289">
    <property type="entry name" value="MDR_like_2"/>
    <property type="match status" value="1"/>
</dbReference>
<dbReference type="PANTHER" id="PTHR43482">
    <property type="entry name" value="PROTEIN AST1-RELATED"/>
    <property type="match status" value="1"/>
</dbReference>
<dbReference type="InterPro" id="IPR013154">
    <property type="entry name" value="ADH-like_N"/>
</dbReference>
<dbReference type="Proteomes" id="UP001500620">
    <property type="component" value="Unassembled WGS sequence"/>
</dbReference>
<dbReference type="Gene3D" id="3.40.50.720">
    <property type="entry name" value="NAD(P)-binding Rossmann-like Domain"/>
    <property type="match status" value="1"/>
</dbReference>
<dbReference type="SMART" id="SM00829">
    <property type="entry name" value="PKS_ER"/>
    <property type="match status" value="1"/>
</dbReference>
<dbReference type="Gene3D" id="3.90.180.10">
    <property type="entry name" value="Medium-chain alcohol dehydrogenases, catalytic domain"/>
    <property type="match status" value="1"/>
</dbReference>
<protein>
    <submittedName>
        <fullName evidence="2">NADP-dependent oxidoreductase</fullName>
    </submittedName>
</protein>
<dbReference type="Pfam" id="PF08240">
    <property type="entry name" value="ADH_N"/>
    <property type="match status" value="1"/>
</dbReference>
<dbReference type="RefSeq" id="WP_345134779.1">
    <property type="nucleotide sequence ID" value="NZ_BAABAT010000028.1"/>
</dbReference>
<sequence>MKALRAHVRGGAEQLVFEDAPRPVPGPGDALVAVRAAAITLAELDWDLSWQTRDGADRTPVVPSHEVSGVVEALGEGVSGPEVGQEVYGLIDFDRDGAAAQYVTVPAADLATKPATVPHVEAATLPLAALTAWQALVDQAAVQPGERVFVRGAAGGVGVYLVQLAAGLDAHVIASSRPQDEAYVRDLGADEFSDAGDLRGSIDVAIDTVGGPFIPASIDLLRPGGRLVTLAEPAPPGLAEAHDVRALFFVVRPDRAELTHLAALVDAGRLRPVVSQTFPLEQGRAAYESGAHPRRPGKIVLTVG</sequence>
<organism evidence="2 3">
    <name type="scientific">Dactylosporangium darangshiense</name>
    <dbReference type="NCBI Taxonomy" id="579108"/>
    <lineage>
        <taxon>Bacteria</taxon>
        <taxon>Bacillati</taxon>
        <taxon>Actinomycetota</taxon>
        <taxon>Actinomycetes</taxon>
        <taxon>Micromonosporales</taxon>
        <taxon>Micromonosporaceae</taxon>
        <taxon>Dactylosporangium</taxon>
    </lineage>
</organism>
<name>A0ABP8DK45_9ACTN</name>
<dbReference type="InterPro" id="IPR052585">
    <property type="entry name" value="Lipid_raft_assoc_Zn_ADH"/>
</dbReference>